<dbReference type="InterPro" id="IPR036249">
    <property type="entry name" value="Thioredoxin-like_sf"/>
</dbReference>
<dbReference type="InterPro" id="IPR000866">
    <property type="entry name" value="AhpC/TSA"/>
</dbReference>
<evidence type="ECO:0000313" key="2">
    <source>
        <dbReference type="EMBL" id="GGE31943.1"/>
    </source>
</evidence>
<dbReference type="EMBL" id="BMGM01000004">
    <property type="protein sequence ID" value="GGE31943.1"/>
    <property type="molecule type" value="Genomic_DNA"/>
</dbReference>
<evidence type="ECO:0000313" key="3">
    <source>
        <dbReference type="Proteomes" id="UP000599179"/>
    </source>
</evidence>
<dbReference type="Gene3D" id="3.40.30.10">
    <property type="entry name" value="Glutaredoxin"/>
    <property type="match status" value="1"/>
</dbReference>
<gene>
    <name evidence="2" type="ORF">GCM10010832_10320</name>
</gene>
<reference evidence="3" key="1">
    <citation type="journal article" date="2019" name="Int. J. Syst. Evol. Microbiol.">
        <title>The Global Catalogue of Microorganisms (GCM) 10K type strain sequencing project: providing services to taxonomists for standard genome sequencing and annotation.</title>
        <authorList>
            <consortium name="The Broad Institute Genomics Platform"/>
            <consortium name="The Broad Institute Genome Sequencing Center for Infectious Disease"/>
            <person name="Wu L."/>
            <person name="Ma J."/>
        </authorList>
    </citation>
    <scope>NUCLEOTIDE SEQUENCE [LARGE SCALE GENOMIC DNA]</scope>
    <source>
        <strain evidence="3">CGMCC 1.12931</strain>
    </source>
</reference>
<evidence type="ECO:0000259" key="1">
    <source>
        <dbReference type="PROSITE" id="PS51352"/>
    </source>
</evidence>
<name>A0ABQ1SEA1_9FLAO</name>
<accession>A0ABQ1SEA1</accession>
<dbReference type="Pfam" id="PF00578">
    <property type="entry name" value="AhpC-TSA"/>
    <property type="match status" value="1"/>
</dbReference>
<sequence length="228" mass="26652">MFFIPFEILSQVNSSDKEENGKTYFSEQIYRYYAKFKEKSNRAFVLGNREEANFYYQQLVNKHLVGSFMDNFNADCFSSDQCQIQDFKKPLILFTYASWSVPTKGEIPAINSMAKKYKDEVDFAVIFWDSKSDVRQASKAYNKHIQILYVDELKTRDAYTVKMLKHSLGFPTIFVVGSNKKIIEIKRNFQNEIGIEDEVAVENCLNEFKNLVESIQNFEENLVTNSFD</sequence>
<dbReference type="Proteomes" id="UP000599179">
    <property type="component" value="Unassembled WGS sequence"/>
</dbReference>
<proteinExistence type="predicted"/>
<feature type="domain" description="Thioredoxin" evidence="1">
    <location>
        <begin position="63"/>
        <end position="210"/>
    </location>
</feature>
<organism evidence="2 3">
    <name type="scientific">Psychroflexus planctonicus</name>
    <dbReference type="NCBI Taxonomy" id="1526575"/>
    <lineage>
        <taxon>Bacteria</taxon>
        <taxon>Pseudomonadati</taxon>
        <taxon>Bacteroidota</taxon>
        <taxon>Flavobacteriia</taxon>
        <taxon>Flavobacteriales</taxon>
        <taxon>Flavobacteriaceae</taxon>
        <taxon>Psychroflexus</taxon>
    </lineage>
</organism>
<dbReference type="PROSITE" id="PS51352">
    <property type="entry name" value="THIOREDOXIN_2"/>
    <property type="match status" value="1"/>
</dbReference>
<dbReference type="InterPro" id="IPR013766">
    <property type="entry name" value="Thioredoxin_domain"/>
</dbReference>
<comment type="caution">
    <text evidence="2">The sequence shown here is derived from an EMBL/GenBank/DDBJ whole genome shotgun (WGS) entry which is preliminary data.</text>
</comment>
<keyword evidence="3" id="KW-1185">Reference proteome</keyword>
<dbReference type="SUPFAM" id="SSF52833">
    <property type="entry name" value="Thioredoxin-like"/>
    <property type="match status" value="1"/>
</dbReference>
<protein>
    <recommendedName>
        <fullName evidence="1">Thioredoxin domain-containing protein</fullName>
    </recommendedName>
</protein>